<accession>A0AC61Y407</accession>
<proteinExistence type="predicted"/>
<evidence type="ECO:0000313" key="1">
    <source>
        <dbReference type="EMBL" id="VVU99216.1"/>
    </source>
</evidence>
<name>A0AC61Y407_9FLAO</name>
<dbReference type="Proteomes" id="UP000356253">
    <property type="component" value="Unassembled WGS sequence"/>
</dbReference>
<organism evidence="1 2">
    <name type="scientific">Mesonia oceanica</name>
    <dbReference type="NCBI Taxonomy" id="2687242"/>
    <lineage>
        <taxon>Bacteria</taxon>
        <taxon>Pseudomonadati</taxon>
        <taxon>Bacteroidota</taxon>
        <taxon>Flavobacteriia</taxon>
        <taxon>Flavobacteriales</taxon>
        <taxon>Flavobacteriaceae</taxon>
        <taxon>Mesonia</taxon>
    </lineage>
</organism>
<sequence>MILKDIHRRRKEGYKPNTFIGGVGASLSSPNHFEQYFIGLNEEDIQNFQIDANNNISFYIEKDYDIKQFFFKNENDASYYIDSEGYLKKINQGSFKGLPNFKCFYSPSMISHRSGGGYGGFGNMGLLKSMYLPLLEHTENSFINNNEKAKLLYFPNLREIWLQNVGRKSFYGLKSAKHLYIANCKKLPEIYKGYNSLHIFNQISNGCKIYANPALEKGQAYCEYIVGSLVAGDTFTVNDLTYTAVDRAALDTSEFDISTAKTEHLAYAINNDERVGEIGKLKALFYKNNIMVQSSETGELGNETKHSYIGDFVLKSSSATHFIGGNEPSYWLKLARDNFGAQLIFPNDLEDPTPVGVPKGLNVSSVTSTSFDLNFTPPMPNVNGNNGYEIWLYDGITVWQKYTPFDVIEKSGDTVNDLESGKKYTLKIRTFDGFYNLGKFSEETVFKTL</sequence>
<dbReference type="EMBL" id="CABVMM010000002">
    <property type="protein sequence ID" value="VVU99216.1"/>
    <property type="molecule type" value="Genomic_DNA"/>
</dbReference>
<reference evidence="1" key="1">
    <citation type="submission" date="2019-09" db="EMBL/GenBank/DDBJ databases">
        <authorList>
            <person name="Rodrigo-Torres L."/>
            <person name="Arahal R. D."/>
            <person name="Lucena T."/>
        </authorList>
    </citation>
    <scope>NUCLEOTIDE SEQUENCE</scope>
    <source>
        <strain evidence="1">ISS653</strain>
    </source>
</reference>
<evidence type="ECO:0000313" key="2">
    <source>
        <dbReference type="Proteomes" id="UP000356253"/>
    </source>
</evidence>
<comment type="caution">
    <text evidence="1">The sequence shown here is derived from an EMBL/GenBank/DDBJ whole genome shotgun (WGS) entry which is preliminary data.</text>
</comment>
<keyword evidence="2" id="KW-1185">Reference proteome</keyword>
<gene>
    <name evidence="1" type="ORF">FVB9532_00468</name>
</gene>
<protein>
    <submittedName>
        <fullName evidence="1">Uncharacterized protein</fullName>
    </submittedName>
</protein>